<organism evidence="1 2">
    <name type="scientific">Romanomermis culicivorax</name>
    <name type="common">Nematode worm</name>
    <dbReference type="NCBI Taxonomy" id="13658"/>
    <lineage>
        <taxon>Eukaryota</taxon>
        <taxon>Metazoa</taxon>
        <taxon>Ecdysozoa</taxon>
        <taxon>Nematoda</taxon>
        <taxon>Enoplea</taxon>
        <taxon>Dorylaimia</taxon>
        <taxon>Mermithida</taxon>
        <taxon>Mermithoidea</taxon>
        <taxon>Mermithidae</taxon>
        <taxon>Romanomermis</taxon>
    </lineage>
</organism>
<dbReference type="Proteomes" id="UP000887565">
    <property type="component" value="Unplaced"/>
</dbReference>
<name>A0A915JFE5_ROMCU</name>
<dbReference type="WBParaSite" id="nRc.2.0.1.t25211-RA">
    <property type="protein sequence ID" value="nRc.2.0.1.t25211-RA"/>
    <property type="gene ID" value="nRc.2.0.1.g25211"/>
</dbReference>
<keyword evidence="1" id="KW-1185">Reference proteome</keyword>
<sequence>MALLQICRAAAARFIPLRNIISKCCYLNPGIFILSMVLCCGTVVANSATEETSDEQRTKEAIGLWVVSEPLELMLLEPKMSESDIQIGKQLLDQVRVGEPEFEVGLVYNATVEKAL</sequence>
<evidence type="ECO:0000313" key="2">
    <source>
        <dbReference type="WBParaSite" id="nRc.2.0.1.t25211-RA"/>
    </source>
</evidence>
<protein>
    <submittedName>
        <fullName evidence="2">Uncharacterized protein</fullName>
    </submittedName>
</protein>
<evidence type="ECO:0000313" key="1">
    <source>
        <dbReference type="Proteomes" id="UP000887565"/>
    </source>
</evidence>
<accession>A0A915JFE5</accession>
<proteinExistence type="predicted"/>
<dbReference type="AlphaFoldDB" id="A0A915JFE5"/>
<reference evidence="2" key="1">
    <citation type="submission" date="2022-11" db="UniProtKB">
        <authorList>
            <consortium name="WormBaseParasite"/>
        </authorList>
    </citation>
    <scope>IDENTIFICATION</scope>
</reference>